<name>M3AIK1_PSEFD</name>
<dbReference type="STRING" id="383855.M3AIK1"/>
<dbReference type="VEuPathDB" id="FungiDB:MYCFIDRAFT_212678"/>
<dbReference type="KEGG" id="pfj:MYCFIDRAFT_212678"/>
<reference evidence="2 3" key="1">
    <citation type="journal article" date="2012" name="PLoS Pathog.">
        <title>Diverse lifestyles and strategies of plant pathogenesis encoded in the genomes of eighteen Dothideomycetes fungi.</title>
        <authorList>
            <person name="Ohm R.A."/>
            <person name="Feau N."/>
            <person name="Henrissat B."/>
            <person name="Schoch C.L."/>
            <person name="Horwitz B.A."/>
            <person name="Barry K.W."/>
            <person name="Condon B.J."/>
            <person name="Copeland A.C."/>
            <person name="Dhillon B."/>
            <person name="Glaser F."/>
            <person name="Hesse C.N."/>
            <person name="Kosti I."/>
            <person name="LaButti K."/>
            <person name="Lindquist E.A."/>
            <person name="Lucas S."/>
            <person name="Salamov A.A."/>
            <person name="Bradshaw R.E."/>
            <person name="Ciuffetti L."/>
            <person name="Hamelin R.C."/>
            <person name="Kema G.H.J."/>
            <person name="Lawrence C."/>
            <person name="Scott J.A."/>
            <person name="Spatafora J.W."/>
            <person name="Turgeon B.G."/>
            <person name="de Wit P.J.G.M."/>
            <person name="Zhong S."/>
            <person name="Goodwin S.B."/>
            <person name="Grigoriev I.V."/>
        </authorList>
    </citation>
    <scope>NUCLEOTIDE SEQUENCE [LARGE SCALE GENOMIC DNA]</scope>
    <source>
        <strain evidence="2 3">CIRAD86</strain>
    </source>
</reference>
<organism evidence="2 3">
    <name type="scientific">Pseudocercospora fijiensis (strain CIRAD86)</name>
    <name type="common">Black leaf streak disease fungus</name>
    <name type="synonym">Mycosphaerella fijiensis</name>
    <dbReference type="NCBI Taxonomy" id="383855"/>
    <lineage>
        <taxon>Eukaryota</taxon>
        <taxon>Fungi</taxon>
        <taxon>Dikarya</taxon>
        <taxon>Ascomycota</taxon>
        <taxon>Pezizomycotina</taxon>
        <taxon>Dothideomycetes</taxon>
        <taxon>Dothideomycetidae</taxon>
        <taxon>Mycosphaerellales</taxon>
        <taxon>Mycosphaerellaceae</taxon>
        <taxon>Pseudocercospora</taxon>
    </lineage>
</organism>
<dbReference type="RefSeq" id="XP_007932054.1">
    <property type="nucleotide sequence ID" value="XM_007933863.1"/>
</dbReference>
<feature type="compositionally biased region" description="Pro residues" evidence="1">
    <location>
        <begin position="42"/>
        <end position="51"/>
    </location>
</feature>
<evidence type="ECO:0000256" key="1">
    <source>
        <dbReference type="SAM" id="MobiDB-lite"/>
    </source>
</evidence>
<dbReference type="HOGENOM" id="CLU_1670145_0_0_1"/>
<feature type="region of interest" description="Disordered" evidence="1">
    <location>
        <begin position="1"/>
        <end position="66"/>
    </location>
</feature>
<sequence>MPPPTPQRNHRASDAASEGSHISQQAPIIDPSSYVIVTPQSEAPPWPPMQPLDPQHRPLTSAPAHMPISGVEHDWMISPDFSNHGFGPVPNLGDLPALSEREIGNIEFLHGLPSAEDWSRWHAGSAADVSTDLDGYPPRGRQAPNNYHSPPMGGIING</sequence>
<evidence type="ECO:0000313" key="3">
    <source>
        <dbReference type="Proteomes" id="UP000016932"/>
    </source>
</evidence>
<keyword evidence="3" id="KW-1185">Reference proteome</keyword>
<evidence type="ECO:0000313" key="2">
    <source>
        <dbReference type="EMBL" id="EME77277.1"/>
    </source>
</evidence>
<dbReference type="GeneID" id="19337791"/>
<dbReference type="AlphaFoldDB" id="M3AIK1"/>
<proteinExistence type="predicted"/>
<gene>
    <name evidence="2" type="ORF">MYCFIDRAFT_212678</name>
</gene>
<protein>
    <submittedName>
        <fullName evidence="2">Uncharacterized protein</fullName>
    </submittedName>
</protein>
<dbReference type="EMBL" id="KB446566">
    <property type="protein sequence ID" value="EME77277.1"/>
    <property type="molecule type" value="Genomic_DNA"/>
</dbReference>
<accession>M3AIK1</accession>
<dbReference type="Proteomes" id="UP000016932">
    <property type="component" value="Unassembled WGS sequence"/>
</dbReference>